<dbReference type="PIRSF" id="PIRSF029895">
    <property type="entry name" value="SpoIV"/>
    <property type="match status" value="1"/>
</dbReference>
<keyword evidence="1" id="KW-0472">Membrane</keyword>
<comment type="caution">
    <text evidence="2">The sequence shown here is derived from an EMBL/GenBank/DDBJ whole genome shotgun (WGS) entry which is preliminary data.</text>
</comment>
<accession>R1CHW8</accession>
<dbReference type="OrthoDB" id="1640349at2"/>
<evidence type="ECO:0000313" key="2">
    <source>
        <dbReference type="EMBL" id="EOD01880.1"/>
    </source>
</evidence>
<organism evidence="2 3">
    <name type="scientific">Caldisalinibacter kiritimatiensis</name>
    <dbReference type="NCBI Taxonomy" id="1304284"/>
    <lineage>
        <taxon>Bacteria</taxon>
        <taxon>Bacillati</taxon>
        <taxon>Bacillota</taxon>
        <taxon>Tissierellia</taxon>
        <taxon>Tissierellales</taxon>
        <taxon>Thermohalobacteraceae</taxon>
        <taxon>Caldisalinibacter</taxon>
    </lineage>
</organism>
<protein>
    <submittedName>
        <fullName evidence="2">Stage IV sporulation protein</fullName>
    </submittedName>
</protein>
<evidence type="ECO:0000256" key="1">
    <source>
        <dbReference type="SAM" id="Phobius"/>
    </source>
</evidence>
<dbReference type="EMBL" id="ARZA01000004">
    <property type="protein sequence ID" value="EOD01880.1"/>
    <property type="molecule type" value="Genomic_DNA"/>
</dbReference>
<dbReference type="Proteomes" id="UP000013378">
    <property type="component" value="Unassembled WGS sequence"/>
</dbReference>
<proteinExistence type="predicted"/>
<gene>
    <name evidence="2" type="ORF">L21TH_0041</name>
</gene>
<keyword evidence="1" id="KW-1133">Transmembrane helix</keyword>
<dbReference type="STRING" id="1304284.L21TH_0041"/>
<keyword evidence="1" id="KW-0812">Transmembrane</keyword>
<sequence length="399" mass="45977">MLVIRIWNYFRGYVIIRIEGLTLERFINLAIAKGIYLWDIVSYDYTTLEAKVGINGFKELRDVVRRVGCRVTIKKKKGFPFTVQKMKYRKMLAFGFVIALGIILFLTSFIWSIEVKGNESIKKEYILSYLDGMDIRPWISKKDINTIAIKKQILYDIDNLSYAHAEIKGTKLIIEIKEKENIKKKVSKGEPCNIVATKDAVIEKVIAKNGKGIVSKGDIVKQGQVLITGVIQDARLEKPLLIHSEGTVLGRTWYVKTFKEPIYKTIKEETGRVHRAREIKLLNNQIQLMNGDIPFDNYIEVEKTTSIIEDSKLNLPIKVIIHEYREVYVRKVKQNIDSLKKAIAVKGVQKIMKELPKNAKVVSKNVEYLIQEDILTAKIKVETIEEIGEKIKVQYIEEE</sequence>
<name>R1CHW8_9FIRM</name>
<feature type="transmembrane region" description="Helical" evidence="1">
    <location>
        <begin position="91"/>
        <end position="113"/>
    </location>
</feature>
<reference evidence="2 3" key="1">
    <citation type="journal article" date="2015" name="Geomicrobiol. J.">
        <title>Caldisalinibacter kiritimatiensis gen. nov., sp. nov., a moderately thermohalophilic thiosulfate-reducing bacterium from a hypersaline microbial mat.</title>
        <authorList>
            <person name="Ben Hania W."/>
            <person name="Joseph M."/>
            <person name="Fiebig A."/>
            <person name="Bunk B."/>
            <person name="Klenk H.-P."/>
            <person name="Fardeau M.-L."/>
            <person name="Spring S."/>
        </authorList>
    </citation>
    <scope>NUCLEOTIDE SEQUENCE [LARGE SCALE GENOMIC DNA]</scope>
    <source>
        <strain evidence="2 3">L21-TH-D2</strain>
    </source>
</reference>
<evidence type="ECO:0000313" key="3">
    <source>
        <dbReference type="Proteomes" id="UP000013378"/>
    </source>
</evidence>
<dbReference type="RefSeq" id="WP_006305389.1">
    <property type="nucleotide sequence ID" value="NZ_ARZA01000004.1"/>
</dbReference>
<dbReference type="NCBIfam" id="TIGR02876">
    <property type="entry name" value="spore_yqfD"/>
    <property type="match status" value="1"/>
</dbReference>
<dbReference type="Pfam" id="PF06898">
    <property type="entry name" value="YqfD"/>
    <property type="match status" value="1"/>
</dbReference>
<dbReference type="AlphaFoldDB" id="R1CHW8"/>
<keyword evidence="3" id="KW-1185">Reference proteome</keyword>
<dbReference type="eggNOG" id="COG0561">
    <property type="taxonomic scope" value="Bacteria"/>
</dbReference>
<dbReference type="InterPro" id="IPR010690">
    <property type="entry name" value="YqfD"/>
</dbReference>